<keyword evidence="5 9" id="KW-0949">S-adenosyl-L-methionine</keyword>
<comment type="cofactor">
    <cofactor evidence="1 9">
        <name>pyridoxal 5'-phosphate</name>
        <dbReference type="ChEBI" id="CHEBI:597326"/>
    </cofactor>
</comment>
<evidence type="ECO:0000256" key="6">
    <source>
        <dbReference type="ARBA" id="ARBA00022756"/>
    </source>
</evidence>
<dbReference type="GO" id="GO:0009102">
    <property type="term" value="P:biotin biosynthetic process"/>
    <property type="evidence" value="ECO:0007669"/>
    <property type="project" value="UniProtKB-UniRule"/>
</dbReference>
<evidence type="ECO:0000256" key="2">
    <source>
        <dbReference type="ARBA" id="ARBA00005063"/>
    </source>
</evidence>
<organism evidence="10 11">
    <name type="scientific">Arsukibacterium ikkense</name>
    <dbReference type="NCBI Taxonomy" id="336831"/>
    <lineage>
        <taxon>Bacteria</taxon>
        <taxon>Pseudomonadati</taxon>
        <taxon>Pseudomonadota</taxon>
        <taxon>Gammaproteobacteria</taxon>
        <taxon>Chromatiales</taxon>
        <taxon>Chromatiaceae</taxon>
        <taxon>Arsukibacterium</taxon>
    </lineage>
</organism>
<dbReference type="PROSITE" id="PS00600">
    <property type="entry name" value="AA_TRANSFER_CLASS_3"/>
    <property type="match status" value="1"/>
</dbReference>
<comment type="catalytic activity">
    <reaction evidence="8 9">
        <text>(8S)-8-amino-7-oxononanoate + S-adenosyl-L-methionine = S-adenosyl-4-methylsulfanyl-2-oxobutanoate + (7R,8S)-7,8-diammoniononanoate</text>
        <dbReference type="Rhea" id="RHEA:16861"/>
        <dbReference type="ChEBI" id="CHEBI:16490"/>
        <dbReference type="ChEBI" id="CHEBI:59789"/>
        <dbReference type="ChEBI" id="CHEBI:149468"/>
        <dbReference type="ChEBI" id="CHEBI:149469"/>
        <dbReference type="EC" id="2.6.1.62"/>
    </reaction>
</comment>
<comment type="caution">
    <text evidence="10">The sequence shown here is derived from an EMBL/GenBank/DDBJ whole genome shotgun (WGS) entry which is preliminary data.</text>
</comment>
<gene>
    <name evidence="9" type="primary">bioA</name>
    <name evidence="10" type="ORF">WG68_03775</name>
</gene>
<dbReference type="InterPro" id="IPR005815">
    <property type="entry name" value="BioA"/>
</dbReference>
<dbReference type="STRING" id="336831.WG68_03775"/>
<evidence type="ECO:0000256" key="8">
    <source>
        <dbReference type="ARBA" id="ARBA00048449"/>
    </source>
</evidence>
<comment type="similarity">
    <text evidence="9">Belongs to the class-III pyridoxal-phosphate-dependent aminotransferase family. BioA subfamily.</text>
</comment>
<dbReference type="GO" id="GO:0005737">
    <property type="term" value="C:cytoplasm"/>
    <property type="evidence" value="ECO:0007669"/>
    <property type="project" value="UniProtKB-SubCell"/>
</dbReference>
<dbReference type="Gene3D" id="3.90.1150.10">
    <property type="entry name" value="Aspartate Aminotransferase, domain 1"/>
    <property type="match status" value="1"/>
</dbReference>
<keyword evidence="9" id="KW-0963">Cytoplasm</keyword>
<dbReference type="HAMAP" id="MF_00834">
    <property type="entry name" value="BioA"/>
    <property type="match status" value="1"/>
</dbReference>
<feature type="binding site" evidence="9">
    <location>
        <position position="307"/>
    </location>
    <ligand>
        <name>substrate</name>
    </ligand>
</feature>
<accession>A0A0M2VBD7</accession>
<feature type="binding site" evidence="9">
    <location>
        <position position="391"/>
    </location>
    <ligand>
        <name>substrate</name>
    </ligand>
</feature>
<feature type="binding site" evidence="9">
    <location>
        <begin position="308"/>
        <end position="309"/>
    </location>
    <ligand>
        <name>pyridoxal 5'-phosphate</name>
        <dbReference type="ChEBI" id="CHEBI:597326"/>
    </ligand>
</feature>
<feature type="modified residue" description="N6-(pyridoxal phosphate)lysine" evidence="9">
    <location>
        <position position="274"/>
    </location>
</feature>
<feature type="site" description="Participates in the substrate recognition with KAPA and in a stacking interaction with the adenine ring of SAM" evidence="9">
    <location>
        <position position="16"/>
    </location>
</feature>
<feature type="binding site" evidence="9">
    <location>
        <position position="245"/>
    </location>
    <ligand>
        <name>pyridoxal 5'-phosphate</name>
        <dbReference type="ChEBI" id="CHEBI:597326"/>
    </ligand>
</feature>
<dbReference type="InterPro" id="IPR005814">
    <property type="entry name" value="Aminotrans_3"/>
</dbReference>
<dbReference type="EC" id="2.6.1.62" evidence="9"/>
<keyword evidence="11" id="KW-1185">Reference proteome</keyword>
<evidence type="ECO:0000313" key="11">
    <source>
        <dbReference type="Proteomes" id="UP000034228"/>
    </source>
</evidence>
<evidence type="ECO:0000256" key="4">
    <source>
        <dbReference type="ARBA" id="ARBA00022679"/>
    </source>
</evidence>
<dbReference type="InterPro" id="IPR049704">
    <property type="entry name" value="Aminotrans_3_PPA_site"/>
</dbReference>
<dbReference type="PATRIC" id="fig|336831.14.peg.3066"/>
<dbReference type="Pfam" id="PF00202">
    <property type="entry name" value="Aminotran_3"/>
    <property type="match status" value="1"/>
</dbReference>
<comment type="pathway">
    <text evidence="2 9">Cofactor biosynthesis; biotin biosynthesis; 7,8-diaminononanoate from 8-amino-7-oxononanoate (SAM route): step 1/1.</text>
</comment>
<feature type="binding site" evidence="9">
    <location>
        <begin position="111"/>
        <end position="112"/>
    </location>
    <ligand>
        <name>pyridoxal 5'-phosphate</name>
        <dbReference type="ChEBI" id="CHEBI:597326"/>
    </ligand>
</feature>
<dbReference type="NCBIfam" id="NF004624">
    <property type="entry name" value="PRK05964.1"/>
    <property type="match status" value="1"/>
</dbReference>
<dbReference type="OrthoDB" id="9770449at2"/>
<keyword evidence="6 9" id="KW-0093">Biotin biosynthesis</keyword>
<evidence type="ECO:0000256" key="5">
    <source>
        <dbReference type="ARBA" id="ARBA00022691"/>
    </source>
</evidence>
<dbReference type="InterPro" id="IPR015424">
    <property type="entry name" value="PyrdxlP-dep_Trfase"/>
</dbReference>
<evidence type="ECO:0000256" key="7">
    <source>
        <dbReference type="ARBA" id="ARBA00022898"/>
    </source>
</evidence>
<comment type="subcellular location">
    <subcellularLocation>
        <location evidence="9">Cytoplasm</location>
    </subcellularLocation>
</comment>
<protein>
    <recommendedName>
        <fullName evidence="9">Adenosylmethionine-8-amino-7-oxononanoate aminotransferase</fullName>
        <ecNumber evidence="9">2.6.1.62</ecNumber>
    </recommendedName>
    <alternativeName>
        <fullName evidence="9">7,8-diamino-pelargonic acid aminotransferase</fullName>
        <shortName evidence="9">DAPA AT</shortName>
        <shortName evidence="9">DAPA aminotransferase</shortName>
    </alternativeName>
    <alternativeName>
        <fullName evidence="9">7,8-diaminononanoate synthase</fullName>
        <shortName evidence="9">DANS</shortName>
    </alternativeName>
    <alternativeName>
        <fullName evidence="9">Diaminopelargonic acid synthase</fullName>
    </alternativeName>
</protein>
<dbReference type="NCBIfam" id="NF005940">
    <property type="entry name" value="PRK07986.1"/>
    <property type="match status" value="1"/>
</dbReference>
<name>A0A0M2VBD7_9GAMM</name>
<evidence type="ECO:0000256" key="9">
    <source>
        <dbReference type="HAMAP-Rule" id="MF_00834"/>
    </source>
</evidence>
<comment type="subunit">
    <text evidence="9">Homodimer.</text>
</comment>
<dbReference type="FunFam" id="3.40.640.10:FF:000041">
    <property type="entry name" value="Adenosylmethionine-8-amino-7-oxononanoate aminotransferase"/>
    <property type="match status" value="1"/>
</dbReference>
<dbReference type="GO" id="GO:0004015">
    <property type="term" value="F:adenosylmethionine-8-amino-7-oxononanoate transaminase activity"/>
    <property type="evidence" value="ECO:0007669"/>
    <property type="project" value="UniProtKB-UniRule"/>
</dbReference>
<evidence type="ECO:0000313" key="10">
    <source>
        <dbReference type="EMBL" id="KKO46453.1"/>
    </source>
</evidence>
<dbReference type="InterPro" id="IPR015421">
    <property type="entry name" value="PyrdxlP-dep_Trfase_major"/>
</dbReference>
<evidence type="ECO:0000256" key="1">
    <source>
        <dbReference type="ARBA" id="ARBA00001933"/>
    </source>
</evidence>
<dbReference type="GO" id="GO:0030170">
    <property type="term" value="F:pyridoxal phosphate binding"/>
    <property type="evidence" value="ECO:0007669"/>
    <property type="project" value="UniProtKB-UniRule"/>
</dbReference>
<dbReference type="PANTHER" id="PTHR42684">
    <property type="entry name" value="ADENOSYLMETHIONINE-8-AMINO-7-OXONONANOATE AMINOTRANSFERASE"/>
    <property type="match status" value="1"/>
</dbReference>
<dbReference type="RefSeq" id="WP_046556344.1">
    <property type="nucleotide sequence ID" value="NZ_LAHO01000003.1"/>
</dbReference>
<dbReference type="InterPro" id="IPR015422">
    <property type="entry name" value="PyrdxlP-dep_Trfase_small"/>
</dbReference>
<dbReference type="Gene3D" id="3.40.640.10">
    <property type="entry name" value="Type I PLP-dependent aspartate aminotransferase-like (Major domain)"/>
    <property type="match status" value="1"/>
</dbReference>
<dbReference type="SUPFAM" id="SSF53383">
    <property type="entry name" value="PLP-dependent transferases"/>
    <property type="match status" value="1"/>
</dbReference>
<sequence>MSINLQFDRDHIWHPYTSMLNPLPVYPVVRAEGCELILENGQQLIDGTSSWWAAAHGYNHPVLNAAVTEQLQQMAHVMFGGITHQPAVSLCQQLVAITPAALTKVFLADSGSVAVEVAIKMALQYWLASDTPAKAKLVSLRKGYHGDTFAAMAVCDPVDGMHDMFAATLQQHYFLPAPQSAFHDEFNLADMAPLAALLEQQHQQIAALILEPVVQGYGGMRFYHPEYLRQARALCDQYQVLLIADEIATGFGRTGKLFACEHAGITPDIMCLGKALSGGYITLAATLCTDEVARGISQSAAGGLMHGPTFMANPLACAVANASVNLIRQNNWPAQVCAIEQQLQRELAPCKTIAAVKDVRVLGAIGVLEMQQKVNVAKLQQQFVELGVWIRPFNNLIYIMPPFIINQTQLSKLSSAMVKVAKAVGTT</sequence>
<dbReference type="EMBL" id="LAHO01000003">
    <property type="protein sequence ID" value="KKO46453.1"/>
    <property type="molecule type" value="Genomic_DNA"/>
</dbReference>
<feature type="binding site" evidence="9">
    <location>
        <position position="274"/>
    </location>
    <ligand>
        <name>substrate</name>
    </ligand>
</feature>
<dbReference type="AlphaFoldDB" id="A0A0M2VBD7"/>
<keyword evidence="4 9" id="KW-0808">Transferase</keyword>
<keyword evidence="3 9" id="KW-0032">Aminotransferase</keyword>
<proteinExistence type="inferred from homology"/>
<dbReference type="PANTHER" id="PTHR42684:SF17">
    <property type="entry name" value="ADENOSYLMETHIONINE-8-AMINO-7-OXONONANOATE AMINOTRANSFERASE"/>
    <property type="match status" value="1"/>
</dbReference>
<keyword evidence="7 9" id="KW-0663">Pyridoxal phosphate</keyword>
<dbReference type="Proteomes" id="UP000034228">
    <property type="component" value="Unassembled WGS sequence"/>
</dbReference>
<dbReference type="CDD" id="cd00610">
    <property type="entry name" value="OAT_like"/>
    <property type="match status" value="1"/>
</dbReference>
<feature type="binding site" evidence="9">
    <location>
        <position position="144"/>
    </location>
    <ligand>
        <name>substrate</name>
    </ligand>
</feature>
<feature type="binding site" evidence="9">
    <location>
        <position position="51"/>
    </location>
    <ligand>
        <name>substrate</name>
    </ligand>
</feature>
<dbReference type="NCBIfam" id="TIGR00508">
    <property type="entry name" value="bioA"/>
    <property type="match status" value="1"/>
</dbReference>
<dbReference type="UniPathway" id="UPA00078">
    <property type="reaction ID" value="UER00160"/>
</dbReference>
<comment type="function">
    <text evidence="9">Catalyzes the transfer of the alpha-amino group from S-adenosyl-L-methionine (SAM) to 7-keto-8-aminopelargonic acid (KAPA) to form 7,8-diaminopelargonic acid (DAPA). It is the only aminotransferase known to utilize SAM as an amino donor.</text>
</comment>
<evidence type="ECO:0000256" key="3">
    <source>
        <dbReference type="ARBA" id="ARBA00022576"/>
    </source>
</evidence>
<reference evidence="10 11" key="1">
    <citation type="submission" date="2015-03" db="EMBL/GenBank/DDBJ databases">
        <title>Draft genome sequences of two protease-producing strains of Arsukibacterium isolated from two cold and alkaline environments.</title>
        <authorList>
            <person name="Lylloff J.E."/>
            <person name="Skov L.B."/>
            <person name="Jepsen M."/>
            <person name="Hallin P.F."/>
            <person name="Sorensen S.J."/>
            <person name="Stougaard P."/>
            <person name="Glaring M.A."/>
        </authorList>
    </citation>
    <scope>NUCLEOTIDE SEQUENCE [LARGE SCALE GENOMIC DNA]</scope>
    <source>
        <strain evidence="10 11">GCM72</strain>
    </source>
</reference>